<name>A0ABY8TFR8_9HYPH</name>
<keyword evidence="1" id="KW-0614">Plasmid</keyword>
<reference evidence="1 2" key="1">
    <citation type="submission" date="2023-03" db="EMBL/GenBank/DDBJ databases">
        <authorList>
            <person name="Menendez E."/>
            <person name="Kaur S."/>
            <person name="Flores-Felix J.D."/>
            <person name="diCenzo G.C."/>
            <person name="Peix A."/>
            <person name="Velazquez E."/>
        </authorList>
    </citation>
    <scope>NUCLEOTIDE SEQUENCE [LARGE SCALE GENOMIC DNA]</scope>
    <source>
        <strain evidence="1 2">CCBAU 71714</strain>
        <plasmid evidence="1 2">pSkuCCBAU71714a</plasmid>
    </source>
</reference>
<evidence type="ECO:0000313" key="2">
    <source>
        <dbReference type="Proteomes" id="UP001233264"/>
    </source>
</evidence>
<protein>
    <recommendedName>
        <fullName evidence="3">LysR family transcriptional regulator</fullName>
    </recommendedName>
</protein>
<keyword evidence="2" id="KW-1185">Reference proteome</keyword>
<proteinExistence type="predicted"/>
<geneLocation type="plasmid" evidence="1 2">
    <name>pSkuCCBAU71714a</name>
</geneLocation>
<evidence type="ECO:0000313" key="1">
    <source>
        <dbReference type="EMBL" id="WHS96695.1"/>
    </source>
</evidence>
<organism evidence="1 2">
    <name type="scientific">Sinorhizobium kummerowiae</name>
    <dbReference type="NCBI Taxonomy" id="158892"/>
    <lineage>
        <taxon>Bacteria</taxon>
        <taxon>Pseudomonadati</taxon>
        <taxon>Pseudomonadota</taxon>
        <taxon>Alphaproteobacteria</taxon>
        <taxon>Hyphomicrobiales</taxon>
        <taxon>Rhizobiaceae</taxon>
        <taxon>Sinorhizobium/Ensifer group</taxon>
        <taxon>Sinorhizobium</taxon>
    </lineage>
</organism>
<dbReference type="Proteomes" id="UP001233264">
    <property type="component" value="Plasmid pSkuCCBAU71714a"/>
</dbReference>
<evidence type="ECO:0008006" key="3">
    <source>
        <dbReference type="Google" id="ProtNLM"/>
    </source>
</evidence>
<gene>
    <name evidence="1" type="ORF">PZL22_005823</name>
</gene>
<accession>A0ABY8TFR8</accession>
<dbReference type="EMBL" id="CP120366">
    <property type="protein sequence ID" value="WHS96695.1"/>
    <property type="molecule type" value="Genomic_DNA"/>
</dbReference>
<sequence length="28" mass="3037">MAESGSLTRAATRLNRSLQAVSRSPYIT</sequence>